<feature type="transmembrane region" description="Helical" evidence="1">
    <location>
        <begin position="441"/>
        <end position="465"/>
    </location>
</feature>
<dbReference type="Pfam" id="PF24490">
    <property type="entry name" value="DUF7585"/>
    <property type="match status" value="1"/>
</dbReference>
<evidence type="ECO:0000256" key="1">
    <source>
        <dbReference type="SAM" id="Phobius"/>
    </source>
</evidence>
<feature type="domain" description="DUF7585" evidence="5">
    <location>
        <begin position="33"/>
        <end position="215"/>
    </location>
</feature>
<keyword evidence="6" id="KW-1185">Reference proteome</keyword>
<keyword evidence="2" id="KW-0732">Signal</keyword>
<name>A0A0N5CGU4_STREA</name>
<feature type="chain" id="PRO_5005895921" evidence="2">
    <location>
        <begin position="22"/>
        <end position="469"/>
    </location>
</feature>
<reference evidence="7" key="1">
    <citation type="submission" date="2017-02" db="UniProtKB">
        <authorList>
            <consortium name="WormBaseParasite"/>
        </authorList>
    </citation>
    <scope>IDENTIFICATION</scope>
</reference>
<evidence type="ECO:0000259" key="5">
    <source>
        <dbReference type="Pfam" id="PF24490"/>
    </source>
</evidence>
<sequence length="469" mass="53981">MFVKLYLLGAALALMPLPIQPQGPHDENLSLDVSENIDGPKFSTDVEVEKSSHIVLVKCSNDAYPHGNTGYKFTTSKDVTKYKNLASSTTSKYIWVPVLKKSSNSTRFSCGEVTIKPGDVMSHMIGWTYNVKWNNVREDKTRINSNNMDYPLPETHSKCHNETKNLLIVDKENDTAVIINPRDVKNPYANQEFYYFITPKQNDGRQIIEHCGRYRGYRNSPHFNLPDHSDNPTINEVKKININELNYEKEEKIKINLKLGDDIQFYRDEGISLSRMKYTIDGLIDIENSTQQINSSFTIKGFDLVKLVYNHLDATGYNEVSQVYYFGPASKNITIEKYYDYHDARSFNPNCPIYFMNVGYLDKVIYDGEEKSIDRSLDFISFERGYGCGCFCHRHLVCIYKTLDGTITISNKYDHKDIDVFHCNRLNNILSSEMKSDIFGISWIIFGASILFLLILIAVIIIIVVRKRR</sequence>
<dbReference type="AlphaFoldDB" id="A0A0N5CGU4"/>
<feature type="domain" description="DUF7584" evidence="4">
    <location>
        <begin position="221"/>
        <end position="326"/>
    </location>
</feature>
<dbReference type="InterPro" id="IPR056006">
    <property type="entry name" value="DUF7584"/>
</dbReference>
<evidence type="ECO:0000259" key="3">
    <source>
        <dbReference type="Pfam" id="PF24486"/>
    </source>
</evidence>
<feature type="domain" description="DUF7583" evidence="3">
    <location>
        <begin position="328"/>
        <end position="374"/>
    </location>
</feature>
<evidence type="ECO:0000313" key="6">
    <source>
        <dbReference type="Proteomes" id="UP000046392"/>
    </source>
</evidence>
<dbReference type="InterPro" id="IPR056005">
    <property type="entry name" value="DUF7583"/>
</dbReference>
<keyword evidence="1" id="KW-0812">Transmembrane</keyword>
<evidence type="ECO:0000259" key="4">
    <source>
        <dbReference type="Pfam" id="PF24488"/>
    </source>
</evidence>
<evidence type="ECO:0000313" key="7">
    <source>
        <dbReference type="WBParaSite" id="SPAL_0001706900.1"/>
    </source>
</evidence>
<accession>A0A0N5CGU4</accession>
<dbReference type="Proteomes" id="UP000046392">
    <property type="component" value="Unplaced"/>
</dbReference>
<dbReference type="InterPro" id="IPR056007">
    <property type="entry name" value="DUF7585"/>
</dbReference>
<keyword evidence="1" id="KW-0472">Membrane</keyword>
<dbReference type="Pfam" id="PF24488">
    <property type="entry name" value="DUF7584"/>
    <property type="match status" value="1"/>
</dbReference>
<feature type="signal peptide" evidence="2">
    <location>
        <begin position="1"/>
        <end position="21"/>
    </location>
</feature>
<dbReference type="STRING" id="174720.A0A0N5CGU4"/>
<keyword evidence="1" id="KW-1133">Transmembrane helix</keyword>
<evidence type="ECO:0000256" key="2">
    <source>
        <dbReference type="SAM" id="SignalP"/>
    </source>
</evidence>
<dbReference type="Pfam" id="PF24486">
    <property type="entry name" value="DUF7583"/>
    <property type="match status" value="1"/>
</dbReference>
<proteinExistence type="predicted"/>
<organism evidence="6 7">
    <name type="scientific">Strongyloides papillosus</name>
    <name type="common">Intestinal threadworm</name>
    <dbReference type="NCBI Taxonomy" id="174720"/>
    <lineage>
        <taxon>Eukaryota</taxon>
        <taxon>Metazoa</taxon>
        <taxon>Ecdysozoa</taxon>
        <taxon>Nematoda</taxon>
        <taxon>Chromadorea</taxon>
        <taxon>Rhabditida</taxon>
        <taxon>Tylenchina</taxon>
        <taxon>Panagrolaimomorpha</taxon>
        <taxon>Strongyloidoidea</taxon>
        <taxon>Strongyloididae</taxon>
        <taxon>Strongyloides</taxon>
    </lineage>
</organism>
<protein>
    <submittedName>
        <fullName evidence="7">6-cysteine protein</fullName>
    </submittedName>
</protein>
<dbReference type="WBParaSite" id="SPAL_0001706900.1">
    <property type="protein sequence ID" value="SPAL_0001706900.1"/>
    <property type="gene ID" value="SPAL_0001706900"/>
</dbReference>